<accession>A0ABP0PMK3</accession>
<dbReference type="Proteomes" id="UP001642484">
    <property type="component" value="Unassembled WGS sequence"/>
</dbReference>
<comment type="caution">
    <text evidence="2">The sequence shown here is derived from an EMBL/GenBank/DDBJ whole genome shotgun (WGS) entry which is preliminary data.</text>
</comment>
<keyword evidence="3" id="KW-1185">Reference proteome</keyword>
<sequence length="215" mass="23597">MARHGVLSLFGLLVLGTFAGLGFTLPRWQGAPRIRICRQAAQKDTDTFAPHSAVMFASGATLGPALDGVAHGNFGVLSYHVPPPVPIMLGAFKLFSTAIWVPPLFGFAGFLIGSLYWWIDDFLEIPEAKRCPRRPPAEGSQVVARSCFVSPPDICSCDTFCWKLCGEWLPVFQPPGSRRHSGTSCCLGNIDLAYFRRYTDWPDRGSDDSNWGNTD</sequence>
<keyword evidence="1" id="KW-0812">Transmembrane</keyword>
<name>A0ABP0PMK3_9DINO</name>
<keyword evidence="1" id="KW-1133">Transmembrane helix</keyword>
<keyword evidence="1" id="KW-0472">Membrane</keyword>
<dbReference type="PANTHER" id="PTHR36774">
    <property type="entry name" value="INSULIN-INDUCED PROTEIN"/>
    <property type="match status" value="1"/>
</dbReference>
<evidence type="ECO:0000256" key="1">
    <source>
        <dbReference type="SAM" id="Phobius"/>
    </source>
</evidence>
<evidence type="ECO:0008006" key="4">
    <source>
        <dbReference type="Google" id="ProtNLM"/>
    </source>
</evidence>
<proteinExistence type="predicted"/>
<protein>
    <recommendedName>
        <fullName evidence="4">PSI subunit V</fullName>
    </recommendedName>
</protein>
<feature type="transmembrane region" description="Helical" evidence="1">
    <location>
        <begin position="98"/>
        <end position="119"/>
    </location>
</feature>
<organism evidence="2 3">
    <name type="scientific">Durusdinium trenchii</name>
    <dbReference type="NCBI Taxonomy" id="1381693"/>
    <lineage>
        <taxon>Eukaryota</taxon>
        <taxon>Sar</taxon>
        <taxon>Alveolata</taxon>
        <taxon>Dinophyceae</taxon>
        <taxon>Suessiales</taxon>
        <taxon>Symbiodiniaceae</taxon>
        <taxon>Durusdinium</taxon>
    </lineage>
</organism>
<dbReference type="PANTHER" id="PTHR36774:SF1">
    <property type="entry name" value="INSULIN-INDUCED PROTEIN"/>
    <property type="match status" value="1"/>
</dbReference>
<feature type="transmembrane region" description="Helical" evidence="1">
    <location>
        <begin position="6"/>
        <end position="25"/>
    </location>
</feature>
<evidence type="ECO:0000313" key="2">
    <source>
        <dbReference type="EMBL" id="CAK9076718.1"/>
    </source>
</evidence>
<reference evidence="2 3" key="1">
    <citation type="submission" date="2024-02" db="EMBL/GenBank/DDBJ databases">
        <authorList>
            <person name="Chen Y."/>
            <person name="Shah S."/>
            <person name="Dougan E. K."/>
            <person name="Thang M."/>
            <person name="Chan C."/>
        </authorList>
    </citation>
    <scope>NUCLEOTIDE SEQUENCE [LARGE SCALE GENOMIC DNA]</scope>
</reference>
<dbReference type="EMBL" id="CAXAMN010023317">
    <property type="protein sequence ID" value="CAK9076718.1"/>
    <property type="molecule type" value="Genomic_DNA"/>
</dbReference>
<gene>
    <name evidence="2" type="ORF">CCMP2556_LOCUS37803</name>
</gene>
<evidence type="ECO:0000313" key="3">
    <source>
        <dbReference type="Proteomes" id="UP001642484"/>
    </source>
</evidence>